<dbReference type="Proteomes" id="UP000236333">
    <property type="component" value="Unassembled WGS sequence"/>
</dbReference>
<dbReference type="InterPro" id="IPR036691">
    <property type="entry name" value="Endo/exonu/phosph_ase_sf"/>
</dbReference>
<dbReference type="Gene3D" id="3.60.10.10">
    <property type="entry name" value="Endonuclease/exonuclease/phosphatase"/>
    <property type="match status" value="1"/>
</dbReference>
<proteinExistence type="predicted"/>
<evidence type="ECO:0000313" key="1">
    <source>
        <dbReference type="EMBL" id="PNH07992.1"/>
    </source>
</evidence>
<name>A0A2J8A634_9CHLO</name>
<protein>
    <recommendedName>
        <fullName evidence="3">Endonuclease/exonuclease/phosphatase domain-containing protein</fullName>
    </recommendedName>
</protein>
<organism evidence="1 2">
    <name type="scientific">Tetrabaena socialis</name>
    <dbReference type="NCBI Taxonomy" id="47790"/>
    <lineage>
        <taxon>Eukaryota</taxon>
        <taxon>Viridiplantae</taxon>
        <taxon>Chlorophyta</taxon>
        <taxon>core chlorophytes</taxon>
        <taxon>Chlorophyceae</taxon>
        <taxon>CS clade</taxon>
        <taxon>Chlamydomonadales</taxon>
        <taxon>Tetrabaenaceae</taxon>
        <taxon>Tetrabaena</taxon>
    </lineage>
</organism>
<gene>
    <name evidence="1" type="ORF">TSOC_005492</name>
</gene>
<comment type="caution">
    <text evidence="1">The sequence shown here is derived from an EMBL/GenBank/DDBJ whole genome shotgun (WGS) entry which is preliminary data.</text>
</comment>
<evidence type="ECO:0008006" key="3">
    <source>
        <dbReference type="Google" id="ProtNLM"/>
    </source>
</evidence>
<keyword evidence="2" id="KW-1185">Reference proteome</keyword>
<dbReference type="OrthoDB" id="548096at2759"/>
<reference evidence="1 2" key="1">
    <citation type="journal article" date="2017" name="Mol. Biol. Evol.">
        <title>The 4-celled Tetrabaena socialis nuclear genome reveals the essential components for genetic control of cell number at the origin of multicellularity in the volvocine lineage.</title>
        <authorList>
            <person name="Featherston J."/>
            <person name="Arakaki Y."/>
            <person name="Hanschen E.R."/>
            <person name="Ferris P.J."/>
            <person name="Michod R.E."/>
            <person name="Olson B.J.S.C."/>
            <person name="Nozaki H."/>
            <person name="Durand P.M."/>
        </authorList>
    </citation>
    <scope>NUCLEOTIDE SEQUENCE [LARGE SCALE GENOMIC DNA]</scope>
    <source>
        <strain evidence="1 2">NIES-571</strain>
    </source>
</reference>
<dbReference type="EMBL" id="PGGS01000150">
    <property type="protein sequence ID" value="PNH07992.1"/>
    <property type="molecule type" value="Genomic_DNA"/>
</dbReference>
<accession>A0A2J8A634</accession>
<dbReference type="AlphaFoldDB" id="A0A2J8A634"/>
<evidence type="ECO:0000313" key="2">
    <source>
        <dbReference type="Proteomes" id="UP000236333"/>
    </source>
</evidence>
<dbReference type="SUPFAM" id="SSF56219">
    <property type="entry name" value="DNase I-like"/>
    <property type="match status" value="1"/>
</dbReference>
<sequence>MGPRAEDERGSGNREGQVLRDRSQVACEGRFLRSPFYALFRVGYANLLLVNVHLAAGKAAANSELSALHNLAAAVERPNARLFRRHSLSGRLRGRAPRGLTVVLGDFNCSAGPAVALARPAAGAAPAPAAPAPPARAPPGPVCEATMRPGARPATAPATAPAAAPAAVPAAPAPDGWPAFQRHGWLNALAQPRPPTTAAHGAPAPAAPPLLTATNWRAKQPLALDAICLPGAHAGLVTGRGVCAPPPYVDASQPAVYPNHLLCWVRLDLGPLQRAPGKVRPLLGPVLEAAGR</sequence>